<dbReference type="AlphaFoldDB" id="A0A150RF95"/>
<proteinExistence type="predicted"/>
<sequence>MASTDAQPPSSDYLDRLMRRGSFEALWPLFAKATRPAKEMTESYSALCHLRPLLTKGRPCRVIHVGDGAHARTGALFSLKSEADNISVDPLLNVALVEAWRDRFGIRRLAWHKASIDDVADQLNALPPMPVFVTFVHAHVHMDRVLDRLRWDAAFTLACCLPGHQLTQTRVPLEEGVDPSVLSTGRRYQVLVNPSASVSPGRPG</sequence>
<accession>A0A150RF95</accession>
<evidence type="ECO:0000313" key="1">
    <source>
        <dbReference type="EMBL" id="KYF78656.1"/>
    </source>
</evidence>
<gene>
    <name evidence="1" type="ORF">BE17_08240</name>
</gene>
<comment type="caution">
    <text evidence="1">The sequence shown here is derived from an EMBL/GenBank/DDBJ whole genome shotgun (WGS) entry which is preliminary data.</text>
</comment>
<name>A0A150RF95_SORCE</name>
<organism evidence="1 2">
    <name type="scientific">Sorangium cellulosum</name>
    <name type="common">Polyangium cellulosum</name>
    <dbReference type="NCBI Taxonomy" id="56"/>
    <lineage>
        <taxon>Bacteria</taxon>
        <taxon>Pseudomonadati</taxon>
        <taxon>Myxococcota</taxon>
        <taxon>Polyangia</taxon>
        <taxon>Polyangiales</taxon>
        <taxon>Polyangiaceae</taxon>
        <taxon>Sorangium</taxon>
    </lineage>
</organism>
<dbReference type="Proteomes" id="UP000075635">
    <property type="component" value="Unassembled WGS sequence"/>
</dbReference>
<evidence type="ECO:0000313" key="2">
    <source>
        <dbReference type="Proteomes" id="UP000075635"/>
    </source>
</evidence>
<protein>
    <recommendedName>
        <fullName evidence="3">SAM-dependent methyltransferase</fullName>
    </recommendedName>
</protein>
<dbReference type="EMBL" id="JEMB01002758">
    <property type="protein sequence ID" value="KYF78656.1"/>
    <property type="molecule type" value="Genomic_DNA"/>
</dbReference>
<reference evidence="1 2" key="1">
    <citation type="submission" date="2014-02" db="EMBL/GenBank/DDBJ databases">
        <title>The small core and large imbalanced accessory genome model reveals a collaborative survival strategy of Sorangium cellulosum strains in nature.</title>
        <authorList>
            <person name="Han K."/>
            <person name="Peng R."/>
            <person name="Blom J."/>
            <person name="Li Y.-Z."/>
        </authorList>
    </citation>
    <scope>NUCLEOTIDE SEQUENCE [LARGE SCALE GENOMIC DNA]</scope>
    <source>
        <strain evidence="1 2">So0011-07</strain>
    </source>
</reference>
<evidence type="ECO:0008006" key="3">
    <source>
        <dbReference type="Google" id="ProtNLM"/>
    </source>
</evidence>